<evidence type="ECO:0008006" key="3">
    <source>
        <dbReference type="Google" id="ProtNLM"/>
    </source>
</evidence>
<dbReference type="AlphaFoldDB" id="A0A5R8K9J5"/>
<comment type="caution">
    <text evidence="1">The sequence shown here is derived from an EMBL/GenBank/DDBJ whole genome shotgun (WGS) entry which is preliminary data.</text>
</comment>
<organism evidence="1 2">
    <name type="scientific">Phragmitibacter flavus</name>
    <dbReference type="NCBI Taxonomy" id="2576071"/>
    <lineage>
        <taxon>Bacteria</taxon>
        <taxon>Pseudomonadati</taxon>
        <taxon>Verrucomicrobiota</taxon>
        <taxon>Verrucomicrobiia</taxon>
        <taxon>Verrucomicrobiales</taxon>
        <taxon>Verrucomicrobiaceae</taxon>
        <taxon>Phragmitibacter</taxon>
    </lineage>
</organism>
<dbReference type="NCBIfam" id="TIGR04534">
    <property type="entry name" value="ELWxxDGT_rpt"/>
    <property type="match status" value="5"/>
</dbReference>
<proteinExistence type="predicted"/>
<protein>
    <recommendedName>
        <fullName evidence="3">Fibronectin type-III domain-containing protein</fullName>
    </recommendedName>
</protein>
<name>A0A5R8K9J5_9BACT</name>
<dbReference type="RefSeq" id="WP_138088947.1">
    <property type="nucleotide sequence ID" value="NZ_VAUV01000032.1"/>
</dbReference>
<dbReference type="Proteomes" id="UP000306196">
    <property type="component" value="Unassembled WGS sequence"/>
</dbReference>
<reference evidence="1 2" key="1">
    <citation type="submission" date="2019-05" db="EMBL/GenBank/DDBJ databases">
        <title>Verrucobacter flavum gen. nov., sp. nov. a new member of the family Verrucomicrobiaceae.</title>
        <authorList>
            <person name="Szuroczki S."/>
            <person name="Abbaszade G."/>
            <person name="Szabo A."/>
            <person name="Felfoldi T."/>
            <person name="Schumann P."/>
            <person name="Boka K."/>
            <person name="Keki Z."/>
            <person name="Toumi M."/>
            <person name="Toth E."/>
        </authorList>
    </citation>
    <scope>NUCLEOTIDE SEQUENCE [LARGE SCALE GENOMIC DNA]</scope>
    <source>
        <strain evidence="1 2">MG-N-17</strain>
    </source>
</reference>
<gene>
    <name evidence="1" type="ORF">FEM03_23995</name>
</gene>
<dbReference type="InterPro" id="IPR030916">
    <property type="entry name" value="ELWxxDGT_rpt"/>
</dbReference>
<dbReference type="OrthoDB" id="3179827at2"/>
<evidence type="ECO:0000313" key="1">
    <source>
        <dbReference type="EMBL" id="TLD68179.1"/>
    </source>
</evidence>
<sequence length="1225" mass="130074">MGKKLLMIPSFALTLNRRLAGTFLLSALVFGLWLPHARALDPYLVKDINTARLDTHGNPENFVRVGSTIYFTATTLDTGRELWKTDGTEAGTVMVKDISPGQNDSQLANFLAVGSTLYFTIGHGPGVDALWKSDGTEAGTVFIKQISNSENEPYPVTLAAIGNTLYFSPFVSGTGKELWKTDGTHQGTVPVKDIWPGHNSSFIANMTVVGSTLYFAAVSDLATAKELWKSDGTSAGTVMVKDILPGKDLSSDPQNFVSMGGKLYFSASGGMDGGGRELWKSDGTAAGTVMVKDIFANSSSSNPQNLAVMGDSLFFVVGSGPYQLWKSDGTEAGTNSVFAGFSGNIPPSNLTAVNDTLYFQAAAGGIERLWRTNGSAQTTEILGSTVTPVGGIPFSPSNLTAAGSMLYFVAQTNDYGRELWITDGTDPGTAMVKDLRADDDSSNPDYLVEMGGFVYFRADDGNFGPELWRSEGSAEGTTMVKDIDVRGADAGFTDVMIFGGSAFFKAVTEEHGSELWKTDGTAAGTVLVEDITEGPEGSFPEPLKVVGSALYLSAYDDAHGYELWKTDGTENGAVLVKDVRPGPFSSDIKAGPVVGNTFYFSASSEDHGHELWKTDGTAAGTVMVKDIYPGVANSFSFVYGPGVVLDNTLYFIANDGINGEELWKSDGTADGTVMVKDILPGSGSSSPNYLTLVGDRFYFIASNGTDGRALWKSDGTVAGTVLVKDSDGNVLKPLYFRVMGNTVYCTIAVSGNATELWKTDGTAAGTNLVKTITPRSTHFDQLTVTGNSLYFFIKNNQGFTLWKSDGTTAGTVMVTNLPMQSSPPSRVIGVGNTLYFHFDDTIHGEELWKSDGTAAGTRLVHDINPGFAGSFAYGDTILDHRLIFNAETAEYGRELWAYAIPPEVHTEPSSTLGDTIATLHGTVNANGYATTALFEYGTTTSYGSMAAVVLAPNNGISTLNVSVGLSNLVPNTTYQYRLIAQNIGNSAQGSNETFTTLPDPNTPYGGTMTLAPASPVDAGAPLTVTFANWTDDNYPSLSYAVSIDGNWVSPQGASAIRNPIPAPTTPGLYTLSGRIFDGTSSYTEVSTTFTVNTPLQTWRKTHFGITTNSGNAADTADFDNDGIANLLEWATLLNPAAASVLPVSATLNAATNNMEFIYTRNKAALDAGAIFIVEWSETLAAGSWSSMGVDEEILSNNGTAQQVKATIPAGVLGYRFLRLRVTPPP</sequence>
<evidence type="ECO:0000313" key="2">
    <source>
        <dbReference type="Proteomes" id="UP000306196"/>
    </source>
</evidence>
<keyword evidence="2" id="KW-1185">Reference proteome</keyword>
<dbReference type="EMBL" id="VAUV01000032">
    <property type="protein sequence ID" value="TLD68179.1"/>
    <property type="molecule type" value="Genomic_DNA"/>
</dbReference>
<accession>A0A5R8K9J5</accession>